<evidence type="ECO:0000256" key="2">
    <source>
        <dbReference type="ARBA" id="ARBA00022618"/>
    </source>
</evidence>
<comment type="caution">
    <text evidence="13">The sequence shown here is derived from an EMBL/GenBank/DDBJ whole genome shotgun (WGS) entry which is preliminary data.</text>
</comment>
<evidence type="ECO:0000256" key="10">
    <source>
        <dbReference type="HAMAP-Rule" id="MF_00033"/>
    </source>
</evidence>
<keyword evidence="1 10" id="KW-1003">Cell membrane</keyword>
<feature type="binding site" evidence="10">
    <location>
        <position position="295"/>
    </location>
    <ligand>
        <name>UDP-N-acetyl-alpha-D-glucosamine</name>
        <dbReference type="ChEBI" id="CHEBI:57705"/>
    </ligand>
</feature>
<evidence type="ECO:0000256" key="5">
    <source>
        <dbReference type="ARBA" id="ARBA00022960"/>
    </source>
</evidence>
<dbReference type="SUPFAM" id="SSF53756">
    <property type="entry name" value="UDP-Glycosyltransferase/glycogen phosphorylase"/>
    <property type="match status" value="1"/>
</dbReference>
<keyword evidence="3 10" id="KW-0328">Glycosyltransferase</keyword>
<keyword evidence="2 10" id="KW-0132">Cell division</keyword>
<dbReference type="Gene3D" id="3.40.50.2000">
    <property type="entry name" value="Glycogen Phosphorylase B"/>
    <property type="match status" value="2"/>
</dbReference>
<comment type="pathway">
    <text evidence="10">Cell wall biogenesis; peptidoglycan biosynthesis.</text>
</comment>
<keyword evidence="16" id="KW-1185">Reference proteome</keyword>
<dbReference type="GO" id="GO:0050511">
    <property type="term" value="F:undecaprenyldiphospho-muramoylpentapeptide beta-N-acetylglucosaminyltransferase activity"/>
    <property type="evidence" value="ECO:0007669"/>
    <property type="project" value="UniProtKB-UniRule"/>
</dbReference>
<dbReference type="Proteomes" id="UP000249203">
    <property type="component" value="Unassembled WGS sequence"/>
</dbReference>
<name>A0A327WSB3_9GAMM</name>
<dbReference type="InterPro" id="IPR004276">
    <property type="entry name" value="GlycoTrans_28_N"/>
</dbReference>
<feature type="binding site" evidence="10">
    <location>
        <begin position="19"/>
        <end position="21"/>
    </location>
    <ligand>
        <name>UDP-N-acetyl-alpha-D-glucosamine</name>
        <dbReference type="ChEBI" id="CHEBI:57705"/>
    </ligand>
</feature>
<dbReference type="GO" id="GO:0005975">
    <property type="term" value="P:carbohydrate metabolic process"/>
    <property type="evidence" value="ECO:0007669"/>
    <property type="project" value="InterPro"/>
</dbReference>
<dbReference type="OrthoDB" id="9808936at2"/>
<evidence type="ECO:0000259" key="12">
    <source>
        <dbReference type="Pfam" id="PF04101"/>
    </source>
</evidence>
<feature type="binding site" evidence="10">
    <location>
        <begin position="269"/>
        <end position="274"/>
    </location>
    <ligand>
        <name>UDP-N-acetyl-alpha-D-glucosamine</name>
        <dbReference type="ChEBI" id="CHEBI:57705"/>
    </ligand>
</feature>
<dbReference type="EMBL" id="QLMD01000015">
    <property type="protein sequence ID" value="RAJ93921.1"/>
    <property type="molecule type" value="Genomic_DNA"/>
</dbReference>
<feature type="domain" description="Glycosyl transferase family 28 C-terminal" evidence="12">
    <location>
        <begin position="189"/>
        <end position="344"/>
    </location>
</feature>
<evidence type="ECO:0000256" key="8">
    <source>
        <dbReference type="ARBA" id="ARBA00023306"/>
    </source>
</evidence>
<keyword evidence="6 10" id="KW-0573">Peptidoglycan synthesis</keyword>
<dbReference type="PANTHER" id="PTHR21015">
    <property type="entry name" value="UDP-N-ACETYLGLUCOSAMINE--N-ACETYLMURAMYL-(PENTAPEPTIDE) PYROPHOSPHORYL-UNDECAPRENOL N-ACETYLGLUCOSAMINE TRANSFERASE 1"/>
    <property type="match status" value="1"/>
</dbReference>
<dbReference type="AlphaFoldDB" id="A0A327WSB3"/>
<reference evidence="13 15" key="2">
    <citation type="submission" date="2018-06" db="EMBL/GenBank/DDBJ databases">
        <title>Genomic Encyclopedia of Type Strains, Phase III (KMG-III): the genomes of soil and plant-associated and newly described type strains.</title>
        <authorList>
            <person name="Whitman W."/>
        </authorList>
    </citation>
    <scope>NUCLEOTIDE SEQUENCE [LARGE SCALE GENOMIC DNA]</scope>
    <source>
        <strain evidence="13 15">CGMCC 1.15366</strain>
    </source>
</reference>
<evidence type="ECO:0000256" key="6">
    <source>
        <dbReference type="ARBA" id="ARBA00022984"/>
    </source>
</evidence>
<feature type="binding site" evidence="10">
    <location>
        <position position="250"/>
    </location>
    <ligand>
        <name>UDP-N-acetyl-alpha-D-glucosamine</name>
        <dbReference type="ChEBI" id="CHEBI:57705"/>
    </ligand>
</feature>
<organism evidence="13 15">
    <name type="scientific">Aliidiomarina maris</name>
    <dbReference type="NCBI Taxonomy" id="531312"/>
    <lineage>
        <taxon>Bacteria</taxon>
        <taxon>Pseudomonadati</taxon>
        <taxon>Pseudomonadota</taxon>
        <taxon>Gammaproteobacteria</taxon>
        <taxon>Alteromonadales</taxon>
        <taxon>Idiomarinaceae</taxon>
        <taxon>Aliidiomarina</taxon>
    </lineage>
</organism>
<dbReference type="GO" id="GO:0005886">
    <property type="term" value="C:plasma membrane"/>
    <property type="evidence" value="ECO:0007669"/>
    <property type="project" value="UniProtKB-SubCell"/>
</dbReference>
<sequence length="368" mass="39020">MSDVNGLSTKRIVIFAGGTGGHVFPALAVAETLRAAGHHVSWVGTAERIEARLVPAAGFEFHCMAQQGLRGNGLLGYVKAPFSLLAAVFKARRLIRQQQADLVLGFGGYTAGPGGVAARLSGVPLLIHEQNAAPGLTNKLLAKIAQRTLLGFAAAKDVLSGAQWVGNPVREQVFSANQDAKRGEQPMRVLVVGGSLGAQVLNEQVPAALAKWPHSDIKVTHQVGKGRAQETLARYAQCPSSVRVSVHEFIDDMAKAYAHHDLIICRAGALTVAEVAAAGIASILVPYPHAVDDHQTRNAEVLVMAHAGVLIPQPKLTAEHLLTTLEELYAVPDKIRDMGAKARSVSQPEATAKIVAHCYQLMNKKAAV</sequence>
<keyword evidence="5 10" id="KW-0133">Cell shape</keyword>
<accession>A0A327WSB3</accession>
<proteinExistence type="inferred from homology"/>
<dbReference type="HAMAP" id="MF_00033">
    <property type="entry name" value="MurG"/>
    <property type="match status" value="1"/>
</dbReference>
<comment type="similarity">
    <text evidence="10">Belongs to the glycosyltransferase 28 family. MurG subfamily.</text>
</comment>
<evidence type="ECO:0000313" key="13">
    <source>
        <dbReference type="EMBL" id="RAJ93921.1"/>
    </source>
</evidence>
<dbReference type="EC" id="2.4.1.227" evidence="10"/>
<dbReference type="RefSeq" id="WP_111570244.1">
    <property type="nucleotide sequence ID" value="NZ_PIPK01000002.1"/>
</dbReference>
<comment type="subcellular location">
    <subcellularLocation>
        <location evidence="10">Cell membrane</location>
        <topology evidence="10">Peripheral membrane protein</topology>
        <orientation evidence="10">Cytoplasmic side</orientation>
    </subcellularLocation>
</comment>
<dbReference type="GO" id="GO:0071555">
    <property type="term" value="P:cell wall organization"/>
    <property type="evidence" value="ECO:0007669"/>
    <property type="project" value="UniProtKB-KW"/>
</dbReference>
<keyword evidence="8 10" id="KW-0131">Cell cycle</keyword>
<dbReference type="EMBL" id="PIPK01000002">
    <property type="protein sequence ID" value="RUO27568.1"/>
    <property type="molecule type" value="Genomic_DNA"/>
</dbReference>
<feature type="binding site" evidence="10">
    <location>
        <position position="195"/>
    </location>
    <ligand>
        <name>UDP-N-acetyl-alpha-D-glucosamine</name>
        <dbReference type="ChEBI" id="CHEBI:57705"/>
    </ligand>
</feature>
<dbReference type="CDD" id="cd03785">
    <property type="entry name" value="GT28_MurG"/>
    <property type="match status" value="1"/>
</dbReference>
<gene>
    <name evidence="10 14" type="primary">murG</name>
    <name evidence="13" type="ORF">B0I24_11524</name>
    <name evidence="14" type="ORF">CWE07_02780</name>
</gene>
<feature type="binding site" evidence="10">
    <location>
        <position position="170"/>
    </location>
    <ligand>
        <name>UDP-N-acetyl-alpha-D-glucosamine</name>
        <dbReference type="ChEBI" id="CHEBI:57705"/>
    </ligand>
</feature>
<feature type="binding site" evidence="10">
    <location>
        <position position="131"/>
    </location>
    <ligand>
        <name>UDP-N-acetyl-alpha-D-glucosamine</name>
        <dbReference type="ChEBI" id="CHEBI:57705"/>
    </ligand>
</feature>
<evidence type="ECO:0000256" key="7">
    <source>
        <dbReference type="ARBA" id="ARBA00023136"/>
    </source>
</evidence>
<evidence type="ECO:0000256" key="9">
    <source>
        <dbReference type="ARBA" id="ARBA00023316"/>
    </source>
</evidence>
<dbReference type="Pfam" id="PF04101">
    <property type="entry name" value="Glyco_tran_28_C"/>
    <property type="match status" value="1"/>
</dbReference>
<evidence type="ECO:0000256" key="3">
    <source>
        <dbReference type="ARBA" id="ARBA00022676"/>
    </source>
</evidence>
<evidence type="ECO:0000256" key="4">
    <source>
        <dbReference type="ARBA" id="ARBA00022679"/>
    </source>
</evidence>
<dbReference type="NCBIfam" id="TIGR01133">
    <property type="entry name" value="murG"/>
    <property type="match status" value="1"/>
</dbReference>
<evidence type="ECO:0000313" key="16">
    <source>
        <dbReference type="Proteomes" id="UP000287865"/>
    </source>
</evidence>
<dbReference type="GO" id="GO:0009252">
    <property type="term" value="P:peptidoglycan biosynthetic process"/>
    <property type="evidence" value="ECO:0007669"/>
    <property type="project" value="UniProtKB-UniRule"/>
</dbReference>
<dbReference type="InterPro" id="IPR006009">
    <property type="entry name" value="GlcNAc_MurG"/>
</dbReference>
<evidence type="ECO:0000313" key="14">
    <source>
        <dbReference type="EMBL" id="RUO27568.1"/>
    </source>
</evidence>
<feature type="domain" description="Glycosyltransferase family 28 N-terminal" evidence="11">
    <location>
        <begin position="12"/>
        <end position="148"/>
    </location>
</feature>
<protein>
    <recommendedName>
        <fullName evidence="10">UDP-N-acetylglucosamine--N-acetylmuramyl-(pentapeptide) pyrophosphoryl-undecaprenol N-acetylglucosamine transferase</fullName>
        <ecNumber evidence="10">2.4.1.227</ecNumber>
    </recommendedName>
    <alternativeName>
        <fullName evidence="10">Undecaprenyl-PP-MurNAc-pentapeptide-UDPGlcNAc GlcNAc transferase</fullName>
    </alternativeName>
</protein>
<dbReference type="UniPathway" id="UPA00219"/>
<evidence type="ECO:0000313" key="15">
    <source>
        <dbReference type="Proteomes" id="UP000249203"/>
    </source>
</evidence>
<evidence type="ECO:0000256" key="1">
    <source>
        <dbReference type="ARBA" id="ARBA00022475"/>
    </source>
</evidence>
<evidence type="ECO:0000259" key="11">
    <source>
        <dbReference type="Pfam" id="PF03033"/>
    </source>
</evidence>
<comment type="catalytic activity">
    <reaction evidence="10">
        <text>di-trans,octa-cis-undecaprenyl diphospho-N-acetyl-alpha-D-muramoyl-L-alanyl-D-glutamyl-meso-2,6-diaminopimeloyl-D-alanyl-D-alanine + UDP-N-acetyl-alpha-D-glucosamine = di-trans,octa-cis-undecaprenyl diphospho-[N-acetyl-alpha-D-glucosaminyl-(1-&gt;4)]-N-acetyl-alpha-D-muramoyl-L-alanyl-D-glutamyl-meso-2,6-diaminopimeloyl-D-alanyl-D-alanine + UDP + H(+)</text>
        <dbReference type="Rhea" id="RHEA:31227"/>
        <dbReference type="ChEBI" id="CHEBI:15378"/>
        <dbReference type="ChEBI" id="CHEBI:57705"/>
        <dbReference type="ChEBI" id="CHEBI:58223"/>
        <dbReference type="ChEBI" id="CHEBI:61387"/>
        <dbReference type="ChEBI" id="CHEBI:61388"/>
        <dbReference type="EC" id="2.4.1.227"/>
    </reaction>
</comment>
<reference evidence="14 16" key="1">
    <citation type="journal article" date="2018" name="Front. Microbiol.">
        <title>Genome-Based Analysis Reveals the Taxonomy and Diversity of the Family Idiomarinaceae.</title>
        <authorList>
            <person name="Liu Y."/>
            <person name="Lai Q."/>
            <person name="Shao Z."/>
        </authorList>
    </citation>
    <scope>NUCLEOTIDE SEQUENCE [LARGE SCALE GENOMIC DNA]</scope>
    <source>
        <strain evidence="14 16">CF12-14</strain>
    </source>
</reference>
<keyword evidence="4 10" id="KW-0808">Transferase</keyword>
<dbReference type="Pfam" id="PF03033">
    <property type="entry name" value="Glyco_transf_28"/>
    <property type="match status" value="1"/>
</dbReference>
<dbReference type="GO" id="GO:0051301">
    <property type="term" value="P:cell division"/>
    <property type="evidence" value="ECO:0007669"/>
    <property type="project" value="UniProtKB-KW"/>
</dbReference>
<dbReference type="Proteomes" id="UP000287865">
    <property type="component" value="Unassembled WGS sequence"/>
</dbReference>
<keyword evidence="9 10" id="KW-0961">Cell wall biogenesis/degradation</keyword>
<dbReference type="PANTHER" id="PTHR21015:SF22">
    <property type="entry name" value="GLYCOSYLTRANSFERASE"/>
    <property type="match status" value="1"/>
</dbReference>
<keyword evidence="7 10" id="KW-0472">Membrane</keyword>
<dbReference type="GO" id="GO:0008360">
    <property type="term" value="P:regulation of cell shape"/>
    <property type="evidence" value="ECO:0007669"/>
    <property type="project" value="UniProtKB-KW"/>
</dbReference>
<dbReference type="InterPro" id="IPR007235">
    <property type="entry name" value="Glyco_trans_28_C"/>
</dbReference>
<comment type="function">
    <text evidence="10">Cell wall formation. Catalyzes the transfer of a GlcNAc subunit on undecaprenyl-pyrophosphoryl-MurNAc-pentapeptide (lipid intermediate I) to form undecaprenyl-pyrophosphoryl-MurNAc-(pentapeptide)GlcNAc (lipid intermediate II).</text>
</comment>